<dbReference type="InterPro" id="IPR021327">
    <property type="entry name" value="DUF2934"/>
</dbReference>
<name>Q21A01_RHOPB</name>
<sequence>MAEVSDEDIKRRAHELWEMAGRPEGREDEFWHKAEQQVRGEGETLEKLRADPGITTNS</sequence>
<dbReference type="AlphaFoldDB" id="Q21A01"/>
<protein>
    <recommendedName>
        <fullName evidence="3">DUF2934 domain-containing protein</fullName>
    </recommendedName>
</protein>
<dbReference type="EMBL" id="CP000301">
    <property type="protein sequence ID" value="ABD86785.1"/>
    <property type="molecule type" value="Genomic_DNA"/>
</dbReference>
<dbReference type="HOGENOM" id="CLU_154593_5_0_5"/>
<dbReference type="eggNOG" id="ENOG5030234">
    <property type="taxonomic scope" value="Bacteria"/>
</dbReference>
<dbReference type="Pfam" id="PF11154">
    <property type="entry name" value="DUF2934"/>
    <property type="match status" value="1"/>
</dbReference>
<reference evidence="2" key="1">
    <citation type="submission" date="2006-03" db="EMBL/GenBank/DDBJ databases">
        <title>Complete sequence of Rhodopseudomonas palustris BisB18.</title>
        <authorList>
            <consortium name="US DOE Joint Genome Institute"/>
            <person name="Copeland A."/>
            <person name="Lucas S."/>
            <person name="Lapidus A."/>
            <person name="Barry K."/>
            <person name="Detter J.C."/>
            <person name="Glavina del Rio T."/>
            <person name="Hammon N."/>
            <person name="Israni S."/>
            <person name="Dalin E."/>
            <person name="Tice H."/>
            <person name="Pitluck S."/>
            <person name="Chain P."/>
            <person name="Malfatti S."/>
            <person name="Shin M."/>
            <person name="Vergez L."/>
            <person name="Schmutz J."/>
            <person name="Larimer F."/>
            <person name="Land M."/>
            <person name="Hauser L."/>
            <person name="Pelletier D.A."/>
            <person name="Kyrpides N."/>
            <person name="Anderson I."/>
            <person name="Oda Y."/>
            <person name="Harwood C.S."/>
            <person name="Richardson P."/>
        </authorList>
    </citation>
    <scope>NUCLEOTIDE SEQUENCE [LARGE SCALE GENOMIC DNA]</scope>
    <source>
        <strain evidence="2">BisB18</strain>
    </source>
</reference>
<gene>
    <name evidence="2" type="ordered locus">RPC_1222</name>
</gene>
<evidence type="ECO:0000256" key="1">
    <source>
        <dbReference type="SAM" id="MobiDB-lite"/>
    </source>
</evidence>
<accession>Q21A01</accession>
<dbReference type="OrthoDB" id="9811127at2"/>
<evidence type="ECO:0008006" key="3">
    <source>
        <dbReference type="Google" id="ProtNLM"/>
    </source>
</evidence>
<proteinExistence type="predicted"/>
<feature type="compositionally biased region" description="Basic and acidic residues" evidence="1">
    <location>
        <begin position="37"/>
        <end position="50"/>
    </location>
</feature>
<dbReference type="RefSeq" id="WP_011471690.1">
    <property type="nucleotide sequence ID" value="NC_007925.1"/>
</dbReference>
<organism evidence="2">
    <name type="scientific">Rhodopseudomonas palustris (strain BisB18)</name>
    <dbReference type="NCBI Taxonomy" id="316056"/>
    <lineage>
        <taxon>Bacteria</taxon>
        <taxon>Pseudomonadati</taxon>
        <taxon>Pseudomonadota</taxon>
        <taxon>Alphaproteobacteria</taxon>
        <taxon>Hyphomicrobiales</taxon>
        <taxon>Nitrobacteraceae</taxon>
        <taxon>Rhodopseudomonas</taxon>
    </lineage>
</organism>
<feature type="region of interest" description="Disordered" evidence="1">
    <location>
        <begin position="37"/>
        <end position="58"/>
    </location>
</feature>
<evidence type="ECO:0000313" key="2">
    <source>
        <dbReference type="EMBL" id="ABD86785.1"/>
    </source>
</evidence>
<dbReference type="KEGG" id="rpc:RPC_1222"/>